<feature type="transmembrane region" description="Helical" evidence="6">
    <location>
        <begin position="100"/>
        <end position="119"/>
    </location>
</feature>
<protein>
    <recommendedName>
        <fullName evidence="7">EamA domain-containing protein</fullName>
    </recommendedName>
</protein>
<evidence type="ECO:0000313" key="8">
    <source>
        <dbReference type="EMBL" id="PIS12781.1"/>
    </source>
</evidence>
<feature type="transmembrane region" description="Helical" evidence="6">
    <location>
        <begin position="131"/>
        <end position="149"/>
    </location>
</feature>
<feature type="transmembrane region" description="Helical" evidence="6">
    <location>
        <begin position="161"/>
        <end position="178"/>
    </location>
</feature>
<keyword evidence="5 6" id="KW-0472">Membrane</keyword>
<dbReference type="PANTHER" id="PTHR32322:SF2">
    <property type="entry name" value="EAMA DOMAIN-CONTAINING PROTEIN"/>
    <property type="match status" value="1"/>
</dbReference>
<reference evidence="9" key="1">
    <citation type="submission" date="2017-09" db="EMBL/GenBank/DDBJ databases">
        <title>Depth-based differentiation of microbial function through sediment-hosted aquifers and enrichment of novel symbionts in the deep terrestrial subsurface.</title>
        <authorList>
            <person name="Probst A.J."/>
            <person name="Ladd B."/>
            <person name="Jarett J.K."/>
            <person name="Geller-Mcgrath D.E."/>
            <person name="Sieber C.M.K."/>
            <person name="Emerson J.B."/>
            <person name="Anantharaman K."/>
            <person name="Thomas B.C."/>
            <person name="Malmstrom R."/>
            <person name="Stieglmeier M."/>
            <person name="Klingl A."/>
            <person name="Woyke T."/>
            <person name="Ryan C.M."/>
            <person name="Banfield J.F."/>
        </authorList>
    </citation>
    <scope>NUCLEOTIDE SEQUENCE [LARGE SCALE GENOMIC DNA]</scope>
</reference>
<dbReference type="InterPro" id="IPR000620">
    <property type="entry name" value="EamA_dom"/>
</dbReference>
<dbReference type="PANTHER" id="PTHR32322">
    <property type="entry name" value="INNER MEMBRANE TRANSPORTER"/>
    <property type="match status" value="1"/>
</dbReference>
<name>A0A2H0WJF6_UNCKA</name>
<feature type="transmembrane region" description="Helical" evidence="6">
    <location>
        <begin position="184"/>
        <end position="207"/>
    </location>
</feature>
<feature type="transmembrane region" description="Helical" evidence="6">
    <location>
        <begin position="291"/>
        <end position="310"/>
    </location>
</feature>
<dbReference type="Proteomes" id="UP000230787">
    <property type="component" value="Unassembled WGS sequence"/>
</dbReference>
<evidence type="ECO:0000256" key="4">
    <source>
        <dbReference type="ARBA" id="ARBA00022989"/>
    </source>
</evidence>
<evidence type="ECO:0000256" key="2">
    <source>
        <dbReference type="ARBA" id="ARBA00007362"/>
    </source>
</evidence>
<organism evidence="8 9">
    <name type="scientific">candidate division WWE3 bacterium CG09_land_8_20_14_0_10_39_24</name>
    <dbReference type="NCBI Taxonomy" id="1975088"/>
    <lineage>
        <taxon>Bacteria</taxon>
        <taxon>Katanobacteria</taxon>
    </lineage>
</organism>
<dbReference type="GO" id="GO:0016020">
    <property type="term" value="C:membrane"/>
    <property type="evidence" value="ECO:0007669"/>
    <property type="project" value="UniProtKB-SubCell"/>
</dbReference>
<comment type="caution">
    <text evidence="8">The sequence shown here is derived from an EMBL/GenBank/DDBJ whole genome shotgun (WGS) entry which is preliminary data.</text>
</comment>
<evidence type="ECO:0000256" key="1">
    <source>
        <dbReference type="ARBA" id="ARBA00004141"/>
    </source>
</evidence>
<evidence type="ECO:0000259" key="7">
    <source>
        <dbReference type="Pfam" id="PF00892"/>
    </source>
</evidence>
<feature type="domain" description="EamA" evidence="7">
    <location>
        <begin position="37"/>
        <end position="172"/>
    </location>
</feature>
<feature type="transmembrane region" description="Helical" evidence="6">
    <location>
        <begin position="219"/>
        <end position="240"/>
    </location>
</feature>
<sequence length="345" mass="37889">MSTVFPKPHVKILPKTFYSGNDIINRVMPPAKEHRTKALFAILIANSIWGVAGPVIKATLNELPPYTFLFTRCLFASLILVPLLATDIKKNNLPLNPKHLGHLFVMGILGITISLGLTFEGFKRTSSIEGTLIGSVGPLFTIAASAFFLKEVITKNEKIGLIITFLGTALLIIEPIQLNGHIKLTGFVGNILIILAGISGTAFALYTKKIFNHKNHREHYSPLIVTTFLFLTGLVTFAPLSFLEYFRDPLVYNKAFTTPAIWGVLYMAILSSVVAYYLFEYALEKIESSETAVFGYIAPVFAAPFAFLLLNERATPLFILAAVLITIGIVIMNVNRGLTPKGSDP</sequence>
<feature type="domain" description="EamA" evidence="7">
    <location>
        <begin position="189"/>
        <end position="333"/>
    </location>
</feature>
<dbReference type="SUPFAM" id="SSF103481">
    <property type="entry name" value="Multidrug resistance efflux transporter EmrE"/>
    <property type="match status" value="2"/>
</dbReference>
<feature type="transmembrane region" description="Helical" evidence="6">
    <location>
        <begin position="260"/>
        <end position="279"/>
    </location>
</feature>
<accession>A0A2H0WJF6</accession>
<comment type="similarity">
    <text evidence="2">Belongs to the EamA transporter family.</text>
</comment>
<feature type="transmembrane region" description="Helical" evidence="6">
    <location>
        <begin position="316"/>
        <end position="334"/>
    </location>
</feature>
<dbReference type="Gene3D" id="1.10.3730.20">
    <property type="match status" value="1"/>
</dbReference>
<gene>
    <name evidence="8" type="ORF">COT69_02235</name>
</gene>
<feature type="transmembrane region" description="Helical" evidence="6">
    <location>
        <begin position="38"/>
        <end position="56"/>
    </location>
</feature>
<dbReference type="EMBL" id="PEZN01000030">
    <property type="protein sequence ID" value="PIS12781.1"/>
    <property type="molecule type" value="Genomic_DNA"/>
</dbReference>
<dbReference type="AlphaFoldDB" id="A0A2H0WJF6"/>
<evidence type="ECO:0000256" key="5">
    <source>
        <dbReference type="ARBA" id="ARBA00023136"/>
    </source>
</evidence>
<evidence type="ECO:0000256" key="3">
    <source>
        <dbReference type="ARBA" id="ARBA00022692"/>
    </source>
</evidence>
<comment type="subcellular location">
    <subcellularLocation>
        <location evidence="1">Membrane</location>
        <topology evidence="1">Multi-pass membrane protein</topology>
    </subcellularLocation>
</comment>
<dbReference type="InterPro" id="IPR050638">
    <property type="entry name" value="AA-Vitamin_Transporters"/>
</dbReference>
<evidence type="ECO:0000313" key="9">
    <source>
        <dbReference type="Proteomes" id="UP000230787"/>
    </source>
</evidence>
<feature type="transmembrane region" description="Helical" evidence="6">
    <location>
        <begin position="68"/>
        <end position="88"/>
    </location>
</feature>
<dbReference type="InterPro" id="IPR037185">
    <property type="entry name" value="EmrE-like"/>
</dbReference>
<evidence type="ECO:0000256" key="6">
    <source>
        <dbReference type="SAM" id="Phobius"/>
    </source>
</evidence>
<proteinExistence type="inferred from homology"/>
<dbReference type="Pfam" id="PF00892">
    <property type="entry name" value="EamA"/>
    <property type="match status" value="2"/>
</dbReference>
<keyword evidence="3 6" id="KW-0812">Transmembrane</keyword>
<keyword evidence="4 6" id="KW-1133">Transmembrane helix</keyword>